<dbReference type="InterPro" id="IPR020835">
    <property type="entry name" value="Catalase_sf"/>
</dbReference>
<organism evidence="2 3">
    <name type="scientific">Bradyrhizobium erythrophlei</name>
    <dbReference type="NCBI Taxonomy" id="1437360"/>
    <lineage>
        <taxon>Bacteria</taxon>
        <taxon>Pseudomonadati</taxon>
        <taxon>Pseudomonadota</taxon>
        <taxon>Alphaproteobacteria</taxon>
        <taxon>Hyphomicrobiales</taxon>
        <taxon>Nitrobacteraceae</taxon>
        <taxon>Bradyrhizobium</taxon>
    </lineage>
</organism>
<proteinExistence type="predicted"/>
<evidence type="ECO:0008006" key="4">
    <source>
        <dbReference type="Google" id="ProtNLM"/>
    </source>
</evidence>
<sequence>MLLLTRWFGVTESDADRSVSTEQADIKAIAEKSLLMQTNAAIKQRRSLCRGTHASGVCARAQFEVLDVSVNRAAGLASRLARGIFARPDAYPAVVRFANADPNINSDFKPDVRSLSFSVDLGRSGAAGEGPLRQDFSLQNAPTLPINDSPAFLATVKLLTASNPVAGLWSLSFKDKLKVMRTLALAELQARQAIKPYQQLRYWSTVPFRHGPADVVKFSATPSRTNSARPLQKNNPKGLQDELVRHLKEDSQMSWFDFGVQFLDSSKMTYWGKKRDADFWIENASVDWSEAEAPFHTVAKLTLLPNSQLVAEASEAVYFDVTGNSAPDSKPVGSINRARWAAEVASRNARIQKRGRQFSSQDESGRPDS</sequence>
<feature type="region of interest" description="Disordered" evidence="1">
    <location>
        <begin position="346"/>
        <end position="369"/>
    </location>
</feature>
<dbReference type="AlphaFoldDB" id="A0A1M5I4J3"/>
<accession>A0A1M5I4J3</accession>
<gene>
    <name evidence="2" type="ORF">SAMN05444169_1258</name>
</gene>
<dbReference type="Gene3D" id="2.40.180.10">
    <property type="entry name" value="Catalase core domain"/>
    <property type="match status" value="1"/>
</dbReference>
<dbReference type="EMBL" id="LT670818">
    <property type="protein sequence ID" value="SHG22860.1"/>
    <property type="molecule type" value="Genomic_DNA"/>
</dbReference>
<name>A0A1M5I4J3_9BRAD</name>
<dbReference type="Proteomes" id="UP000190675">
    <property type="component" value="Chromosome I"/>
</dbReference>
<dbReference type="RefSeq" id="WP_079565214.1">
    <property type="nucleotide sequence ID" value="NZ_LT670818.1"/>
</dbReference>
<protein>
    <recommendedName>
        <fullName evidence="4">Catalase</fullName>
    </recommendedName>
</protein>
<dbReference type="GO" id="GO:0020037">
    <property type="term" value="F:heme binding"/>
    <property type="evidence" value="ECO:0007669"/>
    <property type="project" value="InterPro"/>
</dbReference>
<reference evidence="2 3" key="1">
    <citation type="submission" date="2016-11" db="EMBL/GenBank/DDBJ databases">
        <authorList>
            <person name="Jaros S."/>
            <person name="Januszkiewicz K."/>
            <person name="Wedrychowicz H."/>
        </authorList>
    </citation>
    <scope>NUCLEOTIDE SEQUENCE [LARGE SCALE GENOMIC DNA]</scope>
    <source>
        <strain evidence="2 3">GAS242</strain>
    </source>
</reference>
<dbReference type="SUPFAM" id="SSF56634">
    <property type="entry name" value="Heme-dependent catalase-like"/>
    <property type="match status" value="1"/>
</dbReference>
<evidence type="ECO:0000313" key="2">
    <source>
        <dbReference type="EMBL" id="SHG22860.1"/>
    </source>
</evidence>
<evidence type="ECO:0000256" key="1">
    <source>
        <dbReference type="SAM" id="MobiDB-lite"/>
    </source>
</evidence>
<evidence type="ECO:0000313" key="3">
    <source>
        <dbReference type="Proteomes" id="UP000190675"/>
    </source>
</evidence>